<keyword evidence="1" id="KW-1133">Transmembrane helix</keyword>
<feature type="transmembrane region" description="Helical" evidence="1">
    <location>
        <begin position="26"/>
        <end position="49"/>
    </location>
</feature>
<dbReference type="EMBL" id="AP021881">
    <property type="protein sequence ID" value="BBP00669.1"/>
    <property type="molecule type" value="Genomic_DNA"/>
</dbReference>
<dbReference type="RefSeq" id="WP_162084557.1">
    <property type="nucleotide sequence ID" value="NZ_AP021881.1"/>
</dbReference>
<evidence type="ECO:0008006" key="4">
    <source>
        <dbReference type="Google" id="ProtNLM"/>
    </source>
</evidence>
<feature type="transmembrane region" description="Helical" evidence="1">
    <location>
        <begin position="61"/>
        <end position="83"/>
    </location>
</feature>
<keyword evidence="1" id="KW-0472">Membrane</keyword>
<dbReference type="PANTHER" id="PTHR38441">
    <property type="entry name" value="INTEGRAL MEMBRANE PROTEIN-RELATED"/>
    <property type="match status" value="1"/>
</dbReference>
<dbReference type="PANTHER" id="PTHR38441:SF1">
    <property type="entry name" value="MEMBRANE PROTEIN"/>
    <property type="match status" value="1"/>
</dbReference>
<keyword evidence="1" id="KW-0812">Transmembrane</keyword>
<gene>
    <name evidence="2" type="ORF">SFSGTM_13770</name>
</gene>
<dbReference type="Pfam" id="PF04341">
    <property type="entry name" value="DUF485"/>
    <property type="match status" value="1"/>
</dbReference>
<protein>
    <recommendedName>
        <fullName evidence="4">DUF485 domain-containing protein</fullName>
    </recommendedName>
</protein>
<dbReference type="Proteomes" id="UP000463939">
    <property type="component" value="Chromosome"/>
</dbReference>
<dbReference type="InterPro" id="IPR007436">
    <property type="entry name" value="DUF485"/>
</dbReference>
<dbReference type="KEGG" id="sniv:SFSGTM_13770"/>
<organism evidence="2 3">
    <name type="scientific">Sulfuriferula nivalis</name>
    <dbReference type="NCBI Taxonomy" id="2675298"/>
    <lineage>
        <taxon>Bacteria</taxon>
        <taxon>Pseudomonadati</taxon>
        <taxon>Pseudomonadota</taxon>
        <taxon>Betaproteobacteria</taxon>
        <taxon>Nitrosomonadales</taxon>
        <taxon>Sulfuricellaceae</taxon>
        <taxon>Sulfuriferula</taxon>
    </lineage>
</organism>
<evidence type="ECO:0000313" key="3">
    <source>
        <dbReference type="Proteomes" id="UP000463939"/>
    </source>
</evidence>
<evidence type="ECO:0000313" key="2">
    <source>
        <dbReference type="EMBL" id="BBP00669.1"/>
    </source>
</evidence>
<reference evidence="3" key="1">
    <citation type="submission" date="2019-11" db="EMBL/GenBank/DDBJ databases">
        <title>Isolation and characterization of a novel species in the genus Sulfuriferula.</title>
        <authorList>
            <person name="Mochizuki J."/>
            <person name="Kojima H."/>
            <person name="Fukui M."/>
        </authorList>
    </citation>
    <scope>NUCLEOTIDE SEQUENCE [LARGE SCALE GENOMIC DNA]</scope>
    <source>
        <strain evidence="3">SGTM</strain>
    </source>
</reference>
<dbReference type="AlphaFoldDB" id="A0A809RFQ6"/>
<proteinExistence type="predicted"/>
<keyword evidence="3" id="KW-1185">Reference proteome</keyword>
<sequence>MTTPVMNWRAIDADPRFQALHRKKTFFLWGLMVFSIIYYFLLPIGAAYFTDIFKIKVWGPVNIGILFALSEFVVAWFIAVIYSRRANAEFDSMAQEIINDAHNIGS</sequence>
<accession>A0A809RFQ6</accession>
<evidence type="ECO:0000256" key="1">
    <source>
        <dbReference type="SAM" id="Phobius"/>
    </source>
</evidence>
<name>A0A809RFQ6_9PROT</name>